<dbReference type="InterPro" id="IPR029058">
    <property type="entry name" value="AB_hydrolase_fold"/>
</dbReference>
<proteinExistence type="predicted"/>
<feature type="domain" description="CBM2" evidence="7">
    <location>
        <begin position="401"/>
        <end position="502"/>
    </location>
</feature>
<dbReference type="SUPFAM" id="SSF53474">
    <property type="entry name" value="alpha/beta-Hydrolases"/>
    <property type="match status" value="1"/>
</dbReference>
<dbReference type="InterPro" id="IPR012291">
    <property type="entry name" value="CBM2_carb-bd_dom_sf"/>
</dbReference>
<dbReference type="SUPFAM" id="SSF49384">
    <property type="entry name" value="Carbohydrate-binding domain"/>
    <property type="match status" value="1"/>
</dbReference>
<evidence type="ECO:0000256" key="5">
    <source>
        <dbReference type="ARBA" id="ARBA00023326"/>
    </source>
</evidence>
<name>A0ABW7A806_9ACTN</name>
<dbReference type="Gene3D" id="3.40.50.1820">
    <property type="entry name" value="alpha/beta hydrolase"/>
    <property type="match status" value="1"/>
</dbReference>
<protein>
    <submittedName>
        <fullName evidence="8">Cellulose binding domain-containing protein</fullName>
    </submittedName>
</protein>
<evidence type="ECO:0000256" key="3">
    <source>
        <dbReference type="ARBA" id="ARBA00022801"/>
    </source>
</evidence>
<keyword evidence="5" id="KW-0119">Carbohydrate metabolism</keyword>
<dbReference type="InterPro" id="IPR008965">
    <property type="entry name" value="CBM2/CBM3_carb-bd_dom_sf"/>
</dbReference>
<evidence type="ECO:0000256" key="4">
    <source>
        <dbReference type="ARBA" id="ARBA00023295"/>
    </source>
</evidence>
<reference evidence="8 9" key="1">
    <citation type="submission" date="2024-10" db="EMBL/GenBank/DDBJ databases">
        <authorList>
            <person name="Topkara A.R."/>
            <person name="Saygin H."/>
        </authorList>
    </citation>
    <scope>NUCLEOTIDE SEQUENCE [LARGE SCALE GENOMIC DNA]</scope>
    <source>
        <strain evidence="8 9">M3C6</strain>
    </source>
</reference>
<dbReference type="InterPro" id="IPR001919">
    <property type="entry name" value="CBD2"/>
</dbReference>
<dbReference type="RefSeq" id="WP_393162647.1">
    <property type="nucleotide sequence ID" value="NZ_JBICRM010000003.1"/>
</dbReference>
<evidence type="ECO:0000313" key="9">
    <source>
        <dbReference type="Proteomes" id="UP001603978"/>
    </source>
</evidence>
<keyword evidence="4" id="KW-0326">Glycosidase</keyword>
<dbReference type="Proteomes" id="UP001603978">
    <property type="component" value="Unassembled WGS sequence"/>
</dbReference>
<organism evidence="8 9">
    <name type="scientific">Nonomuraea marmarensis</name>
    <dbReference type="NCBI Taxonomy" id="3351344"/>
    <lineage>
        <taxon>Bacteria</taxon>
        <taxon>Bacillati</taxon>
        <taxon>Actinomycetota</taxon>
        <taxon>Actinomycetes</taxon>
        <taxon>Streptosporangiales</taxon>
        <taxon>Streptosporangiaceae</taxon>
        <taxon>Nonomuraea</taxon>
    </lineage>
</organism>
<dbReference type="EMBL" id="JBICRM010000003">
    <property type="protein sequence ID" value="MFG1702671.1"/>
    <property type="molecule type" value="Genomic_DNA"/>
</dbReference>
<accession>A0ABW7A806</accession>
<keyword evidence="5" id="KW-0624">Polysaccharide degradation</keyword>
<keyword evidence="2" id="KW-0732">Signal</keyword>
<dbReference type="PROSITE" id="PS51173">
    <property type="entry name" value="CBM2"/>
    <property type="match status" value="1"/>
</dbReference>
<sequence length="502" mass="52490">MLLGLAGFAVPDAGVQAFSATPAHAAAACSALPGSLPAPGSLPTISELPDPFTYWDGTRMTSSAEWACRRAQLSELIQNYEYGHLPPAPTSVTGTRNGTTLTVTVQANGRMAAFNATVRLPSGNGPFPALILLNGLAASATNRGYAEVSIDPNSIAADSTSKTGAFWTLYNGTGADTGVLMAWAWGVHRTLDAIKAAVPQIDSTKVGVSGYSRYGKAALVAGAFDERIALTVPGSGGTAGMGNYRFFFTGNANDEKLEDILGAAYWFTPKFAQFRNQATRLPFDQNSVAALVAPRLLLTTNGTEGSDIRTNPQGTGLTYRAAQKVYQYLDATDHIGIAYRPGGHQIDMNDYNAIMDFADKYLMGKSISRTFDNVPYPAPTTAQIPWTIPTGGGTPSPTSTPTPVPGACAATIQTDNSWPGGFQSTVTIRAENAPVSGWTVRWTWPGSQTINNLWGGVQSGSGANMTVRNAAWNGSIAAGSSTSFGFVANGSAATPEVTCTSP</sequence>
<dbReference type="InterPro" id="IPR054579">
    <property type="entry name" value="GCE-like_dom"/>
</dbReference>
<dbReference type="SMART" id="SM00637">
    <property type="entry name" value="CBD_II"/>
    <property type="match status" value="1"/>
</dbReference>
<comment type="caution">
    <text evidence="8">The sequence shown here is derived from an EMBL/GenBank/DDBJ whole genome shotgun (WGS) entry which is preliminary data.</text>
</comment>
<evidence type="ECO:0000313" key="8">
    <source>
        <dbReference type="EMBL" id="MFG1702671.1"/>
    </source>
</evidence>
<gene>
    <name evidence="8" type="ORF">ACFLIM_05705</name>
</gene>
<dbReference type="PROSITE" id="PS00561">
    <property type="entry name" value="CBM2_A"/>
    <property type="match status" value="1"/>
</dbReference>
<feature type="region of interest" description="Disordered" evidence="6">
    <location>
        <begin position="384"/>
        <end position="404"/>
    </location>
</feature>
<keyword evidence="9" id="KW-1185">Reference proteome</keyword>
<evidence type="ECO:0000256" key="2">
    <source>
        <dbReference type="ARBA" id="ARBA00022729"/>
    </source>
</evidence>
<evidence type="ECO:0000256" key="6">
    <source>
        <dbReference type="SAM" id="MobiDB-lite"/>
    </source>
</evidence>
<dbReference type="Pfam" id="PF22244">
    <property type="entry name" value="GCE_fung"/>
    <property type="match status" value="1"/>
</dbReference>
<dbReference type="Pfam" id="PF00553">
    <property type="entry name" value="CBM_2"/>
    <property type="match status" value="1"/>
</dbReference>
<evidence type="ECO:0000259" key="7">
    <source>
        <dbReference type="PROSITE" id="PS51173"/>
    </source>
</evidence>
<keyword evidence="3" id="KW-0378">Hydrolase</keyword>
<evidence type="ECO:0000256" key="1">
    <source>
        <dbReference type="ARBA" id="ARBA00022487"/>
    </source>
</evidence>
<keyword evidence="1" id="KW-0719">Serine esterase</keyword>
<dbReference type="InterPro" id="IPR018366">
    <property type="entry name" value="CBM2_CS"/>
</dbReference>
<dbReference type="Gene3D" id="2.60.40.290">
    <property type="match status" value="1"/>
</dbReference>